<evidence type="ECO:0000256" key="1">
    <source>
        <dbReference type="ARBA" id="ARBA00008645"/>
    </source>
</evidence>
<dbReference type="PRINTS" id="PR00111">
    <property type="entry name" value="ABHYDROLASE"/>
</dbReference>
<dbReference type="AlphaFoldDB" id="A0A3E1YGB0"/>
<dbReference type="GO" id="GO:0016787">
    <property type="term" value="F:hydrolase activity"/>
    <property type="evidence" value="ECO:0007669"/>
    <property type="project" value="UniProtKB-KW"/>
</dbReference>
<sequence>MDIIHRNNIHVIGNLNAPSTLILNHGFGLDQTCFKDIIPAFEQDYKIVLFDNVGGGKSDINAFSPKRYETINGYATDLAEIITALELSNINYLGHSVSGMTGVLTYTHYPERFSKLMLLGSSPRYLNEPTTNYVGGFDIPTLNSLFEAMENNYHAWAAGFAKAVMRHEDKPELAEEFARNLEKIRQDIAIVVAKAIFYLDHRFELPKIHVPTLVMQTAEDIAVPAVVSEYMEAHIPDCRRIKIHTEGHFPQITAPHEVIAAIQSFL</sequence>
<dbReference type="RefSeq" id="WP_116973606.1">
    <property type="nucleotide sequence ID" value="NZ_QPMM01000001.1"/>
</dbReference>
<dbReference type="Proteomes" id="UP000260644">
    <property type="component" value="Unassembled WGS sequence"/>
</dbReference>
<evidence type="ECO:0000313" key="3">
    <source>
        <dbReference type="EMBL" id="RFS26414.1"/>
    </source>
</evidence>
<keyword evidence="3" id="KW-0378">Hydrolase</keyword>
<dbReference type="Pfam" id="PF00561">
    <property type="entry name" value="Abhydrolase_1"/>
    <property type="match status" value="1"/>
</dbReference>
<gene>
    <name evidence="3" type="ORF">DVR12_01095</name>
</gene>
<dbReference type="SUPFAM" id="SSF53474">
    <property type="entry name" value="alpha/beta-Hydrolases"/>
    <property type="match status" value="1"/>
</dbReference>
<comment type="similarity">
    <text evidence="1">Belongs to the AB hydrolase superfamily.</text>
</comment>
<dbReference type="Gene3D" id="3.40.50.1820">
    <property type="entry name" value="alpha/beta hydrolase"/>
    <property type="match status" value="1"/>
</dbReference>
<name>A0A3E1YGB0_9BACT</name>
<dbReference type="EMBL" id="QPMM01000001">
    <property type="protein sequence ID" value="RFS26414.1"/>
    <property type="molecule type" value="Genomic_DNA"/>
</dbReference>
<proteinExistence type="inferred from homology"/>
<keyword evidence="4" id="KW-1185">Reference proteome</keyword>
<dbReference type="PANTHER" id="PTHR43039">
    <property type="entry name" value="ESTERASE-RELATED"/>
    <property type="match status" value="1"/>
</dbReference>
<accession>A0A3E1YGB0</accession>
<organism evidence="3 4">
    <name type="scientific">Chitinophaga silvatica</name>
    <dbReference type="NCBI Taxonomy" id="2282649"/>
    <lineage>
        <taxon>Bacteria</taxon>
        <taxon>Pseudomonadati</taxon>
        <taxon>Bacteroidota</taxon>
        <taxon>Chitinophagia</taxon>
        <taxon>Chitinophagales</taxon>
        <taxon>Chitinophagaceae</taxon>
        <taxon>Chitinophaga</taxon>
    </lineage>
</organism>
<protein>
    <submittedName>
        <fullName evidence="3">Alpha/beta hydrolase</fullName>
    </submittedName>
</protein>
<feature type="domain" description="AB hydrolase-1" evidence="2">
    <location>
        <begin position="20"/>
        <end position="255"/>
    </location>
</feature>
<dbReference type="OrthoDB" id="9780932at2"/>
<dbReference type="InterPro" id="IPR000073">
    <property type="entry name" value="AB_hydrolase_1"/>
</dbReference>
<reference evidence="3 4" key="1">
    <citation type="submission" date="2018-07" db="EMBL/GenBank/DDBJ databases">
        <title>Chitinophaga K2CV101002-2 sp. nov., isolated from a monsoon evergreen broad-leaved forest soil.</title>
        <authorList>
            <person name="Lv Y."/>
        </authorList>
    </citation>
    <scope>NUCLEOTIDE SEQUENCE [LARGE SCALE GENOMIC DNA]</scope>
    <source>
        <strain evidence="3 4">GDMCC 1.1288</strain>
    </source>
</reference>
<dbReference type="InterPro" id="IPR029058">
    <property type="entry name" value="AB_hydrolase_fold"/>
</dbReference>
<evidence type="ECO:0000313" key="4">
    <source>
        <dbReference type="Proteomes" id="UP000260644"/>
    </source>
</evidence>
<comment type="caution">
    <text evidence="3">The sequence shown here is derived from an EMBL/GenBank/DDBJ whole genome shotgun (WGS) entry which is preliminary data.</text>
</comment>
<evidence type="ECO:0000259" key="2">
    <source>
        <dbReference type="Pfam" id="PF00561"/>
    </source>
</evidence>